<keyword evidence="1" id="KW-0812">Transmembrane</keyword>
<reference evidence="2" key="1">
    <citation type="submission" date="2023-12" db="EMBL/GenBank/DDBJ databases">
        <title>Genome assembly of Anisodus tanguticus.</title>
        <authorList>
            <person name="Wang Y.-J."/>
        </authorList>
    </citation>
    <scope>NUCLEOTIDE SEQUENCE</scope>
    <source>
        <strain evidence="2">KB-2021</strain>
        <tissue evidence="2">Leaf</tissue>
    </source>
</reference>
<organism evidence="2 3">
    <name type="scientific">Anisodus tanguticus</name>
    <dbReference type="NCBI Taxonomy" id="243964"/>
    <lineage>
        <taxon>Eukaryota</taxon>
        <taxon>Viridiplantae</taxon>
        <taxon>Streptophyta</taxon>
        <taxon>Embryophyta</taxon>
        <taxon>Tracheophyta</taxon>
        <taxon>Spermatophyta</taxon>
        <taxon>Magnoliopsida</taxon>
        <taxon>eudicotyledons</taxon>
        <taxon>Gunneridae</taxon>
        <taxon>Pentapetalae</taxon>
        <taxon>asterids</taxon>
        <taxon>lamiids</taxon>
        <taxon>Solanales</taxon>
        <taxon>Solanaceae</taxon>
        <taxon>Solanoideae</taxon>
        <taxon>Hyoscyameae</taxon>
        <taxon>Anisodus</taxon>
    </lineage>
</organism>
<evidence type="ECO:0000313" key="3">
    <source>
        <dbReference type="Proteomes" id="UP001291623"/>
    </source>
</evidence>
<dbReference type="EMBL" id="JAVYJV010000004">
    <property type="protein sequence ID" value="KAK4372410.1"/>
    <property type="molecule type" value="Genomic_DNA"/>
</dbReference>
<feature type="transmembrane region" description="Helical" evidence="1">
    <location>
        <begin position="279"/>
        <end position="301"/>
    </location>
</feature>
<dbReference type="Proteomes" id="UP001291623">
    <property type="component" value="Unassembled WGS sequence"/>
</dbReference>
<name>A0AAE1SMJ3_9SOLA</name>
<protein>
    <submittedName>
        <fullName evidence="2">Uncharacterized protein</fullName>
    </submittedName>
</protein>
<accession>A0AAE1SMJ3</accession>
<dbReference type="InterPro" id="IPR036514">
    <property type="entry name" value="SGNH_hydro_sf"/>
</dbReference>
<dbReference type="Gene3D" id="3.40.50.1110">
    <property type="entry name" value="SGNH hydrolase"/>
    <property type="match status" value="1"/>
</dbReference>
<evidence type="ECO:0000256" key="1">
    <source>
        <dbReference type="SAM" id="Phobius"/>
    </source>
</evidence>
<sequence length="366" mass="42385">MIPPKLTHMNYLISPLKNLKDTRVLKPIIRNSFYENDERSYNNGLRDICGRNTAVYWRRKIQPVYLPDNQTQFAMAYYVINYSKLPIWEVGGSIFLTRVKFLVLLRIKAMEVYRERREHAKGGYKITGEQVVGHLQRRTLDYKKPVVVNQVILWLTVGRSADTGEEFQSGEAIISIPPQLLMVSKIDVNIAWHDFFMFSWWKYFPNISTKIHITILGPTVIYSLRRSCMCEETRSPTCETLVFNSSKIGGRISPPKANFQQYFPNRALTLHPIPRSQSIVAYAQTSSVIAYFLFSIMNFWVHNTGTRNASNMNEAAKAFNNQLRALCEQLRLRMKDATIVYVDMYAIKYDLIANACTHVVKSLQKD</sequence>
<comment type="caution">
    <text evidence="2">The sequence shown here is derived from an EMBL/GenBank/DDBJ whole genome shotgun (WGS) entry which is preliminary data.</text>
</comment>
<keyword evidence="1" id="KW-0472">Membrane</keyword>
<dbReference type="AlphaFoldDB" id="A0AAE1SMJ3"/>
<evidence type="ECO:0000313" key="2">
    <source>
        <dbReference type="EMBL" id="KAK4372410.1"/>
    </source>
</evidence>
<proteinExistence type="predicted"/>
<keyword evidence="3" id="KW-1185">Reference proteome</keyword>
<keyword evidence="1" id="KW-1133">Transmembrane helix</keyword>
<gene>
    <name evidence="2" type="ORF">RND71_007794</name>
</gene>